<protein>
    <submittedName>
        <fullName evidence="10">Serine/Threonine kinase domain protein</fullName>
    </submittedName>
</protein>
<evidence type="ECO:0000256" key="7">
    <source>
        <dbReference type="SAM" id="MobiDB-lite"/>
    </source>
</evidence>
<dbReference type="InterPro" id="IPR045270">
    <property type="entry name" value="STKc_AGC"/>
</dbReference>
<keyword evidence="3 6" id="KW-0547">Nucleotide-binding</keyword>
<dbReference type="RefSeq" id="XP_001023881.2">
    <property type="nucleotide sequence ID" value="XM_001023881.3"/>
</dbReference>
<accession>Q245J7</accession>
<keyword evidence="5 6" id="KW-0067">ATP-binding</keyword>
<dbReference type="InterPro" id="IPR017441">
    <property type="entry name" value="Protein_kinase_ATP_BS"/>
</dbReference>
<feature type="binding site" evidence="6">
    <location>
        <position position="101"/>
    </location>
    <ligand>
        <name>ATP</name>
        <dbReference type="ChEBI" id="CHEBI:30616"/>
    </ligand>
</feature>
<dbReference type="Proteomes" id="UP000009168">
    <property type="component" value="Unassembled WGS sequence"/>
</dbReference>
<evidence type="ECO:0000256" key="6">
    <source>
        <dbReference type="PROSITE-ProRule" id="PRU10141"/>
    </source>
</evidence>
<evidence type="ECO:0000256" key="1">
    <source>
        <dbReference type="ARBA" id="ARBA00022527"/>
    </source>
</evidence>
<dbReference type="GeneID" id="7824067"/>
<evidence type="ECO:0000313" key="10">
    <source>
        <dbReference type="EMBL" id="EAS03635.2"/>
    </source>
</evidence>
<dbReference type="SMART" id="SM00220">
    <property type="entry name" value="S_TKc"/>
    <property type="match status" value="1"/>
</dbReference>
<evidence type="ECO:0000259" key="8">
    <source>
        <dbReference type="PROSITE" id="PS50011"/>
    </source>
</evidence>
<keyword evidence="1" id="KW-0723">Serine/threonine-protein kinase</keyword>
<evidence type="ECO:0000259" key="9">
    <source>
        <dbReference type="PROSITE" id="PS51285"/>
    </source>
</evidence>
<dbReference type="InterPro" id="IPR011009">
    <property type="entry name" value="Kinase-like_dom_sf"/>
</dbReference>
<evidence type="ECO:0000256" key="3">
    <source>
        <dbReference type="ARBA" id="ARBA00022741"/>
    </source>
</evidence>
<keyword evidence="4 10" id="KW-0418">Kinase</keyword>
<sequence length="397" mass="45476">MGACLSVFGGKPDNEDDQNTNSKLLGDDQKQEDLEDDMGSTKPNSEETVRIQIKGNNEDEQNNQQKVVLSDFEILKVIGEGSFGKVFMVQKKDDGKIYAMKQLRKSNLTKQHQKLKTIEEKNIMVNMKSPFIVQLKYAFQTTTKLYFVMDFMQGGEMFYHIRKAKYFKEDVARFYVSELVLALEYLHSKDTIYRDLKPENILLGADGHIKICDFGLSKQGVKDSDKTKTICGTPEYLAPEILLGQPHGKEVDWYSLGCVLYEFLSGAPPFYSRDKQQMYQQRINSDIQRKPQFQNDAWDLIQLLLAKNPKDRLNTAAQVKSHPFFKTVDWEKLLNKDVRPPFVLKFNNEQDTRYISNEFVKQAVQNTPYTPNVGGLAGGNQDFDGFTYQGGVSINNN</sequence>
<dbReference type="PROSITE" id="PS50011">
    <property type="entry name" value="PROTEIN_KINASE_DOM"/>
    <property type="match status" value="1"/>
</dbReference>
<dbReference type="PROSITE" id="PS00107">
    <property type="entry name" value="PROTEIN_KINASE_ATP"/>
    <property type="match status" value="1"/>
</dbReference>
<dbReference type="PROSITE" id="PS51285">
    <property type="entry name" value="AGC_KINASE_CTER"/>
    <property type="match status" value="1"/>
</dbReference>
<organism evidence="10 11">
    <name type="scientific">Tetrahymena thermophila (strain SB210)</name>
    <dbReference type="NCBI Taxonomy" id="312017"/>
    <lineage>
        <taxon>Eukaryota</taxon>
        <taxon>Sar</taxon>
        <taxon>Alveolata</taxon>
        <taxon>Ciliophora</taxon>
        <taxon>Intramacronucleata</taxon>
        <taxon>Oligohymenophorea</taxon>
        <taxon>Hymenostomatida</taxon>
        <taxon>Tetrahymenina</taxon>
        <taxon>Tetrahymenidae</taxon>
        <taxon>Tetrahymena</taxon>
    </lineage>
</organism>
<keyword evidence="2" id="KW-0808">Transferase</keyword>
<feature type="domain" description="Protein kinase" evidence="8">
    <location>
        <begin position="72"/>
        <end position="325"/>
    </location>
</feature>
<dbReference type="eggNOG" id="KOG0598">
    <property type="taxonomic scope" value="Eukaryota"/>
</dbReference>
<dbReference type="InterPro" id="IPR000719">
    <property type="entry name" value="Prot_kinase_dom"/>
</dbReference>
<dbReference type="HOGENOM" id="CLU_000288_63_5_1"/>
<dbReference type="SUPFAM" id="SSF56112">
    <property type="entry name" value="Protein kinase-like (PK-like)"/>
    <property type="match status" value="1"/>
</dbReference>
<dbReference type="FunFam" id="1.10.510.10:FF:000008">
    <property type="entry name" value="Non-specific serine/threonine protein kinase"/>
    <property type="match status" value="1"/>
</dbReference>
<dbReference type="OMA" id="PRANGNI"/>
<dbReference type="GO" id="GO:0004674">
    <property type="term" value="F:protein serine/threonine kinase activity"/>
    <property type="evidence" value="ECO:0007669"/>
    <property type="project" value="UniProtKB-KW"/>
</dbReference>
<dbReference type="EMBL" id="GG662474">
    <property type="protein sequence ID" value="EAS03635.2"/>
    <property type="molecule type" value="Genomic_DNA"/>
</dbReference>
<feature type="domain" description="AGC-kinase C-terminal" evidence="9">
    <location>
        <begin position="326"/>
        <end position="397"/>
    </location>
</feature>
<dbReference type="InterPro" id="IPR000961">
    <property type="entry name" value="AGC-kinase_C"/>
</dbReference>
<name>Q245J7_TETTS</name>
<dbReference type="STRING" id="312017.Q245J7"/>
<dbReference type="SMART" id="SM00133">
    <property type="entry name" value="S_TK_X"/>
    <property type="match status" value="1"/>
</dbReference>
<dbReference type="AlphaFoldDB" id="Q245J7"/>
<dbReference type="Gene3D" id="3.30.200.20">
    <property type="entry name" value="Phosphorylase Kinase, domain 1"/>
    <property type="match status" value="1"/>
</dbReference>
<feature type="region of interest" description="Disordered" evidence="7">
    <location>
        <begin position="1"/>
        <end position="48"/>
    </location>
</feature>
<dbReference type="KEGG" id="tet:TTHERM_00248510"/>
<evidence type="ECO:0000256" key="5">
    <source>
        <dbReference type="ARBA" id="ARBA00022840"/>
    </source>
</evidence>
<reference evidence="11" key="1">
    <citation type="journal article" date="2006" name="PLoS Biol.">
        <title>Macronuclear genome sequence of the ciliate Tetrahymena thermophila, a model eukaryote.</title>
        <authorList>
            <person name="Eisen J.A."/>
            <person name="Coyne R.S."/>
            <person name="Wu M."/>
            <person name="Wu D."/>
            <person name="Thiagarajan M."/>
            <person name="Wortman J.R."/>
            <person name="Badger J.H."/>
            <person name="Ren Q."/>
            <person name="Amedeo P."/>
            <person name="Jones K.M."/>
            <person name="Tallon L.J."/>
            <person name="Delcher A.L."/>
            <person name="Salzberg S.L."/>
            <person name="Silva J.C."/>
            <person name="Haas B.J."/>
            <person name="Majoros W.H."/>
            <person name="Farzad M."/>
            <person name="Carlton J.M."/>
            <person name="Smith R.K. Jr."/>
            <person name="Garg J."/>
            <person name="Pearlman R.E."/>
            <person name="Karrer K.M."/>
            <person name="Sun L."/>
            <person name="Manning G."/>
            <person name="Elde N.C."/>
            <person name="Turkewitz A.P."/>
            <person name="Asai D.J."/>
            <person name="Wilkes D.E."/>
            <person name="Wang Y."/>
            <person name="Cai H."/>
            <person name="Collins K."/>
            <person name="Stewart B.A."/>
            <person name="Lee S.R."/>
            <person name="Wilamowska K."/>
            <person name="Weinberg Z."/>
            <person name="Ruzzo W.L."/>
            <person name="Wloga D."/>
            <person name="Gaertig J."/>
            <person name="Frankel J."/>
            <person name="Tsao C.-C."/>
            <person name="Gorovsky M.A."/>
            <person name="Keeling P.J."/>
            <person name="Waller R.F."/>
            <person name="Patron N.J."/>
            <person name="Cherry J.M."/>
            <person name="Stover N.A."/>
            <person name="Krieger C.J."/>
            <person name="del Toro C."/>
            <person name="Ryder H.F."/>
            <person name="Williamson S.C."/>
            <person name="Barbeau R.A."/>
            <person name="Hamilton E.P."/>
            <person name="Orias E."/>
        </authorList>
    </citation>
    <scope>NUCLEOTIDE SEQUENCE [LARGE SCALE GENOMIC DNA]</scope>
    <source>
        <strain evidence="11">SB210</strain>
    </source>
</reference>
<dbReference type="CDD" id="cd05123">
    <property type="entry name" value="STKc_AGC"/>
    <property type="match status" value="1"/>
</dbReference>
<dbReference type="FunFam" id="3.30.200.20:FF:000537">
    <property type="entry name" value="Non-specific serine/threonine protein kinase"/>
    <property type="match status" value="1"/>
</dbReference>
<dbReference type="Pfam" id="PF00069">
    <property type="entry name" value="Pkinase"/>
    <property type="match status" value="1"/>
</dbReference>
<evidence type="ECO:0000256" key="4">
    <source>
        <dbReference type="ARBA" id="ARBA00022777"/>
    </source>
</evidence>
<keyword evidence="11" id="KW-1185">Reference proteome</keyword>
<dbReference type="InParanoid" id="Q245J7"/>
<dbReference type="GO" id="GO:0005524">
    <property type="term" value="F:ATP binding"/>
    <property type="evidence" value="ECO:0007669"/>
    <property type="project" value="UniProtKB-UniRule"/>
</dbReference>
<evidence type="ECO:0000313" key="11">
    <source>
        <dbReference type="Proteomes" id="UP000009168"/>
    </source>
</evidence>
<dbReference type="Gene3D" id="1.10.510.10">
    <property type="entry name" value="Transferase(Phosphotransferase) domain 1"/>
    <property type="match status" value="1"/>
</dbReference>
<proteinExistence type="predicted"/>
<dbReference type="PANTHER" id="PTHR24351">
    <property type="entry name" value="RIBOSOMAL PROTEIN S6 KINASE"/>
    <property type="match status" value="1"/>
</dbReference>
<dbReference type="OrthoDB" id="63267at2759"/>
<gene>
    <name evidence="10" type="ORF">TTHERM_00248510</name>
</gene>
<evidence type="ECO:0000256" key="2">
    <source>
        <dbReference type="ARBA" id="ARBA00022679"/>
    </source>
</evidence>